<sequence>MTSVSQYPSFYYQHPKTYPILLCPGIASTNKLFSHLFPVNSSDKADGFNYFKNMRSFLSGFGFSVEVLSQRYAASVDDRVLLLKQQVEWTLEKYGANKVHLICHSMAGLDARHMLFNYRHENFHEHVASVTTIATPHHGCMYAWWILHKTPFGYGYREVLRRAIKEVGGNRPILRERPLQSVYGYVPREELLLPLNSQFKKRRRGLLDVLAKVVHSSDLDDKFVKLGRMELPLMRLLSSSQRVEKLTDEKAGKRRGTQAKRYTRIVEAVVVCEDGKGVGEGSEERREEKVGEEERGKVEGEHKERVEVKIEIEESSDSILGSEEKEGEETDEASSSSESEGEAAEVLFASKTLANSGFSLHISTDDVRRNAASLSEELRKTERKEVGEWKQSGERNVFELNLDTLPSLPSNDKSTLEQPTSADSDKQDLKEKDDIAVPFTTRISVSHPPPISPSPSTPDSTSASPSCPEEGILTETELLRLYFEQSKIEPNFSFASIELGGVVDILPSFCEEFNSAAKSFELSCGVVFSAIAACREKEGKFFGLQVMGEIVNSLEDFREVDCRPLGEDGESERRREETMERRRVHAERREDEDRMFDEWKMREGVQLNIQHEDTNTSKKQKKQKRNSKRKENPTQHHSSSDTSPIFIPTDPQCSSDPAVLSAHGYTQIETERENWNDGCVTVKSSSWCPEFFSGMVWDSDHLHEVGWGMPDAQRSGRESIPQQEQTVQMWYLRLSRNLAFDFPISEDEDRCVNDDRQQSLDETRERRGENTAQKQ</sequence>
<comment type="caution">
    <text evidence="2">The sequence shown here is derived from an EMBL/GenBank/DDBJ whole genome shotgun (WGS) entry which is preliminary data.</text>
</comment>
<dbReference type="SUPFAM" id="SSF53474">
    <property type="entry name" value="alpha/beta-Hydrolases"/>
    <property type="match status" value="1"/>
</dbReference>
<feature type="compositionally biased region" description="Low complexity" evidence="1">
    <location>
        <begin position="457"/>
        <end position="468"/>
    </location>
</feature>
<keyword evidence="2" id="KW-0378">Hydrolase</keyword>
<feature type="compositionally biased region" description="Basic residues" evidence="1">
    <location>
        <begin position="618"/>
        <end position="628"/>
    </location>
</feature>
<feature type="compositionally biased region" description="Basic and acidic residues" evidence="1">
    <location>
        <begin position="423"/>
        <end position="435"/>
    </location>
</feature>
<feature type="compositionally biased region" description="Pro residues" evidence="1">
    <location>
        <begin position="447"/>
        <end position="456"/>
    </location>
</feature>
<protein>
    <submittedName>
        <fullName evidence="2">Triacylglycerol lipase</fullName>
        <ecNumber evidence="2">3.1.1.3</ecNumber>
    </submittedName>
</protein>
<dbReference type="EMBL" id="JARBJD010000015">
    <property type="protein sequence ID" value="KAK2961682.1"/>
    <property type="molecule type" value="Genomic_DNA"/>
</dbReference>
<organism evidence="2 3">
    <name type="scientific">Blattamonas nauphoetae</name>
    <dbReference type="NCBI Taxonomy" id="2049346"/>
    <lineage>
        <taxon>Eukaryota</taxon>
        <taxon>Metamonada</taxon>
        <taxon>Preaxostyla</taxon>
        <taxon>Oxymonadida</taxon>
        <taxon>Blattamonas</taxon>
    </lineage>
</organism>
<feature type="region of interest" description="Disordered" evidence="1">
    <location>
        <begin position="606"/>
        <end position="660"/>
    </location>
</feature>
<feature type="region of interest" description="Disordered" evidence="1">
    <location>
        <begin position="749"/>
        <end position="775"/>
    </location>
</feature>
<dbReference type="Proteomes" id="UP001281761">
    <property type="component" value="Unassembled WGS sequence"/>
</dbReference>
<feature type="compositionally biased region" description="Polar residues" evidence="1">
    <location>
        <begin position="407"/>
        <end position="422"/>
    </location>
</feature>
<feature type="compositionally biased region" description="Basic and acidic residues" evidence="1">
    <location>
        <begin position="750"/>
        <end position="769"/>
    </location>
</feature>
<proteinExistence type="predicted"/>
<feature type="compositionally biased region" description="Basic and acidic residues" evidence="1">
    <location>
        <begin position="277"/>
        <end position="312"/>
    </location>
</feature>
<name>A0ABQ9YD44_9EUKA</name>
<evidence type="ECO:0000313" key="3">
    <source>
        <dbReference type="Proteomes" id="UP001281761"/>
    </source>
</evidence>
<reference evidence="2 3" key="1">
    <citation type="journal article" date="2022" name="bioRxiv">
        <title>Genomics of Preaxostyla Flagellates Illuminates Evolutionary Transitions and the Path Towards Mitochondrial Loss.</title>
        <authorList>
            <person name="Novak L.V.F."/>
            <person name="Treitli S.C."/>
            <person name="Pyrih J."/>
            <person name="Halakuc P."/>
            <person name="Pipaliya S.V."/>
            <person name="Vacek V."/>
            <person name="Brzon O."/>
            <person name="Soukal P."/>
            <person name="Eme L."/>
            <person name="Dacks J.B."/>
            <person name="Karnkowska A."/>
            <person name="Elias M."/>
            <person name="Hampl V."/>
        </authorList>
    </citation>
    <scope>NUCLEOTIDE SEQUENCE [LARGE SCALE GENOMIC DNA]</scope>
    <source>
        <strain evidence="2">NAU3</strain>
        <tissue evidence="2">Gut</tissue>
    </source>
</reference>
<dbReference type="InterPro" id="IPR029058">
    <property type="entry name" value="AB_hydrolase_fold"/>
</dbReference>
<evidence type="ECO:0000256" key="1">
    <source>
        <dbReference type="SAM" id="MobiDB-lite"/>
    </source>
</evidence>
<dbReference type="Pfam" id="PF02450">
    <property type="entry name" value="LCAT"/>
    <property type="match status" value="1"/>
</dbReference>
<evidence type="ECO:0000313" key="2">
    <source>
        <dbReference type="EMBL" id="KAK2961682.1"/>
    </source>
</evidence>
<dbReference type="GO" id="GO:0004806">
    <property type="term" value="F:triacylglycerol lipase activity"/>
    <property type="evidence" value="ECO:0007669"/>
    <property type="project" value="UniProtKB-EC"/>
</dbReference>
<keyword evidence="3" id="KW-1185">Reference proteome</keyword>
<dbReference type="InterPro" id="IPR003386">
    <property type="entry name" value="LACT/PDAT_acylTrfase"/>
</dbReference>
<dbReference type="Gene3D" id="3.40.50.1820">
    <property type="entry name" value="alpha/beta hydrolase"/>
    <property type="match status" value="1"/>
</dbReference>
<feature type="region of interest" description="Disordered" evidence="1">
    <location>
        <begin position="277"/>
        <end position="343"/>
    </location>
</feature>
<dbReference type="EC" id="3.1.1.3" evidence="2"/>
<accession>A0ABQ9YD44</accession>
<feature type="region of interest" description="Disordered" evidence="1">
    <location>
        <begin position="400"/>
        <end position="469"/>
    </location>
</feature>
<dbReference type="PANTHER" id="PTHR11440">
    <property type="entry name" value="LECITHIN-CHOLESTEROL ACYLTRANSFERASE-RELATED"/>
    <property type="match status" value="1"/>
</dbReference>
<gene>
    <name evidence="2" type="ORF">BLNAU_3480</name>
</gene>
<feature type="region of interest" description="Disordered" evidence="1">
    <location>
        <begin position="563"/>
        <end position="592"/>
    </location>
</feature>